<evidence type="ECO:0000313" key="3">
    <source>
        <dbReference type="Proteomes" id="UP001430584"/>
    </source>
</evidence>
<accession>A0ABR3C3E3</accession>
<dbReference type="GeneID" id="92013741"/>
<reference evidence="2 3" key="1">
    <citation type="submission" date="2024-02" db="EMBL/GenBank/DDBJ databases">
        <title>De novo assembly and annotation of 12 fungi associated with fruit tree decline syndrome in Ontario, Canada.</title>
        <authorList>
            <person name="Sulman M."/>
            <person name="Ellouze W."/>
            <person name="Ilyukhin E."/>
        </authorList>
    </citation>
    <scope>NUCLEOTIDE SEQUENCE [LARGE SCALE GENOMIC DNA]</scope>
    <source>
        <strain evidence="2 3">FDS-637</strain>
    </source>
</reference>
<feature type="transmembrane region" description="Helical" evidence="1">
    <location>
        <begin position="20"/>
        <end position="39"/>
    </location>
</feature>
<evidence type="ECO:0000256" key="1">
    <source>
        <dbReference type="SAM" id="Phobius"/>
    </source>
</evidence>
<gene>
    <name evidence="2" type="ORF">SLS55_009656</name>
</gene>
<evidence type="ECO:0000313" key="2">
    <source>
        <dbReference type="EMBL" id="KAL0255127.1"/>
    </source>
</evidence>
<keyword evidence="1" id="KW-0812">Transmembrane</keyword>
<dbReference type="EMBL" id="JAJVCZ030000010">
    <property type="protein sequence ID" value="KAL0255127.1"/>
    <property type="molecule type" value="Genomic_DNA"/>
</dbReference>
<protein>
    <submittedName>
        <fullName evidence="2">Uncharacterized protein</fullName>
    </submittedName>
</protein>
<dbReference type="RefSeq" id="XP_066628998.1">
    <property type="nucleotide sequence ID" value="XM_066781052.1"/>
</dbReference>
<sequence>MDRTNTTMSAFGWVPDWATLYPLIWSFSILSLVITTWELKYRLYRLSKRVTELYELIVATAGGKDKSINEERMKSDLQILETIAETMHAINSALVHLPDGESKDIVEALQAHLAKFALRVAYYELETITEIMHAINSALVSLPDGESKDEVEALRARLDKVEVRIVYHGRTPQDATSDEKESL</sequence>
<keyword evidence="1" id="KW-0472">Membrane</keyword>
<name>A0ABR3C3E3_9PEZI</name>
<proteinExistence type="predicted"/>
<keyword evidence="3" id="KW-1185">Reference proteome</keyword>
<comment type="caution">
    <text evidence="2">The sequence shown here is derived from an EMBL/GenBank/DDBJ whole genome shotgun (WGS) entry which is preliminary data.</text>
</comment>
<dbReference type="Proteomes" id="UP001430584">
    <property type="component" value="Unassembled WGS sequence"/>
</dbReference>
<keyword evidence="1" id="KW-1133">Transmembrane helix</keyword>
<organism evidence="2 3">
    <name type="scientific">Diplodia seriata</name>
    <dbReference type="NCBI Taxonomy" id="420778"/>
    <lineage>
        <taxon>Eukaryota</taxon>
        <taxon>Fungi</taxon>
        <taxon>Dikarya</taxon>
        <taxon>Ascomycota</taxon>
        <taxon>Pezizomycotina</taxon>
        <taxon>Dothideomycetes</taxon>
        <taxon>Dothideomycetes incertae sedis</taxon>
        <taxon>Botryosphaeriales</taxon>
        <taxon>Botryosphaeriaceae</taxon>
        <taxon>Diplodia</taxon>
    </lineage>
</organism>